<dbReference type="PROSITE" id="PS51362">
    <property type="entry name" value="TGF_BETA_2"/>
    <property type="match status" value="1"/>
</dbReference>
<evidence type="ECO:0000256" key="6">
    <source>
        <dbReference type="ARBA" id="ARBA00023157"/>
    </source>
</evidence>
<dbReference type="AlphaFoldDB" id="A0A0P5TP47"/>
<evidence type="ECO:0000256" key="3">
    <source>
        <dbReference type="ARBA" id="ARBA00022525"/>
    </source>
</evidence>
<dbReference type="STRING" id="35525.A0A0P5TP47"/>
<organism evidence="11 12">
    <name type="scientific">Daphnia magna</name>
    <dbReference type="NCBI Taxonomy" id="35525"/>
    <lineage>
        <taxon>Eukaryota</taxon>
        <taxon>Metazoa</taxon>
        <taxon>Ecdysozoa</taxon>
        <taxon>Arthropoda</taxon>
        <taxon>Crustacea</taxon>
        <taxon>Branchiopoda</taxon>
        <taxon>Diplostraca</taxon>
        <taxon>Cladocera</taxon>
        <taxon>Anomopoda</taxon>
        <taxon>Daphniidae</taxon>
        <taxon>Daphnia</taxon>
    </lineage>
</organism>
<dbReference type="InterPro" id="IPR017948">
    <property type="entry name" value="TGFb_CS"/>
</dbReference>
<comment type="caution">
    <text evidence="11">The sequence shown here is derived from an EMBL/GenBank/DDBJ whole genome shotgun (WGS) entry which is preliminary data.</text>
</comment>
<gene>
    <name evidence="11" type="ORF">APZ42_030681</name>
</gene>
<name>A0A0P5TP47_9CRUS</name>
<dbReference type="Proteomes" id="UP000076858">
    <property type="component" value="Unassembled WGS sequence"/>
</dbReference>
<keyword evidence="4 10" id="KW-0732">Signal</keyword>
<evidence type="ECO:0000256" key="9">
    <source>
        <dbReference type="SAM" id="MobiDB-lite"/>
    </source>
</evidence>
<evidence type="ECO:0000256" key="4">
    <source>
        <dbReference type="ARBA" id="ARBA00022729"/>
    </source>
</evidence>
<dbReference type="FunFam" id="2.10.90.10:FF:000001">
    <property type="entry name" value="Bone morphogenetic protein 4"/>
    <property type="match status" value="1"/>
</dbReference>
<dbReference type="PANTHER" id="PTHR11848">
    <property type="entry name" value="TGF-BETA FAMILY"/>
    <property type="match status" value="1"/>
</dbReference>
<evidence type="ECO:0000256" key="8">
    <source>
        <dbReference type="RuleBase" id="RU000354"/>
    </source>
</evidence>
<dbReference type="InterPro" id="IPR029034">
    <property type="entry name" value="Cystine-knot_cytokine"/>
</dbReference>
<dbReference type="SMART" id="SM00204">
    <property type="entry name" value="TGFB"/>
    <property type="match status" value="1"/>
</dbReference>
<feature type="signal peptide" evidence="10">
    <location>
        <begin position="1"/>
        <end position="21"/>
    </location>
</feature>
<evidence type="ECO:0000256" key="1">
    <source>
        <dbReference type="ARBA" id="ARBA00004613"/>
    </source>
</evidence>
<keyword evidence="3" id="KW-0964">Secreted</keyword>
<evidence type="ECO:0000256" key="10">
    <source>
        <dbReference type="SAM" id="SignalP"/>
    </source>
</evidence>
<keyword evidence="12" id="KW-1185">Reference proteome</keyword>
<dbReference type="GO" id="GO:0008083">
    <property type="term" value="F:growth factor activity"/>
    <property type="evidence" value="ECO:0007669"/>
    <property type="project" value="UniProtKB-KW"/>
</dbReference>
<feature type="compositionally biased region" description="Low complexity" evidence="9">
    <location>
        <begin position="232"/>
        <end position="250"/>
    </location>
</feature>
<sequence length="406" mass="46325">MQLLIPFLCVCCSFLVPSIIAKAVHPARVFNESSYPSNHMPIVKGLQQVFGVSDGHRQRQLLSPPQYMLTLYAAVADNSGVVKAPNPYGAKIIRSYTEKESGRRNYFSFSVSGVEASETLLEAELHLYILRSEVTMLREVRVYQVLDSHSTEQPEKHRLIDVQHFVNTSSEGWLIFRVKQAVHFHSFENPSSSRLRFFVTAISVMRQPIVLHVSRRRDRHTNRQPVLVLFNDDTSSTSSSQSDTGNDSTSASDSRENKNHKNGMLRKRRDLVLSTHKHEPFEKVMTHRQREHHHRRHAVHTSECHRQELYVDFESIGWSEWIIAPKGYNAYHCTGVCSFPLGQSQKPTNHATVQSIVHEMNLTKSVALPCCVPNRLLSLSLLYYDENDNVVLKQYGEMVADSCGCH</sequence>
<dbReference type="InterPro" id="IPR001839">
    <property type="entry name" value="TGF-b_C"/>
</dbReference>
<dbReference type="PANTHER" id="PTHR11848:SF308">
    <property type="entry name" value="BMP-LIKE PROTEIN UNC-129"/>
    <property type="match status" value="1"/>
</dbReference>
<dbReference type="PROSITE" id="PS00250">
    <property type="entry name" value="TGF_BETA_1"/>
    <property type="match status" value="1"/>
</dbReference>
<protein>
    <submittedName>
        <fullName evidence="11">Bone morphogenetic protein</fullName>
    </submittedName>
</protein>
<keyword evidence="6" id="KW-1015">Disulfide bond</keyword>
<reference evidence="11 12" key="1">
    <citation type="submission" date="2016-03" db="EMBL/GenBank/DDBJ databases">
        <title>EvidentialGene: Evidence-directed Construction of Genes on Genomes.</title>
        <authorList>
            <person name="Gilbert D.G."/>
            <person name="Choi J.-H."/>
            <person name="Mockaitis K."/>
            <person name="Colbourne J."/>
            <person name="Pfrender M."/>
        </authorList>
    </citation>
    <scope>NUCLEOTIDE SEQUENCE [LARGE SCALE GENOMIC DNA]</scope>
    <source>
        <strain evidence="11 12">Xinb3</strain>
        <tissue evidence="11">Complete organism</tissue>
    </source>
</reference>
<keyword evidence="5 8" id="KW-0339">Growth factor</keyword>
<evidence type="ECO:0000256" key="7">
    <source>
        <dbReference type="ARBA" id="ARBA00023180"/>
    </source>
</evidence>
<evidence type="ECO:0000313" key="11">
    <source>
        <dbReference type="EMBL" id="KZS05953.1"/>
    </source>
</evidence>
<dbReference type="EMBL" id="LRGB01002851">
    <property type="protein sequence ID" value="KZS05953.1"/>
    <property type="molecule type" value="Genomic_DNA"/>
</dbReference>
<evidence type="ECO:0000256" key="5">
    <source>
        <dbReference type="ARBA" id="ARBA00023030"/>
    </source>
</evidence>
<dbReference type="InterPro" id="IPR001111">
    <property type="entry name" value="TGF-b_propeptide"/>
</dbReference>
<proteinExistence type="inferred from homology"/>
<feature type="region of interest" description="Disordered" evidence="9">
    <location>
        <begin position="222"/>
        <end position="268"/>
    </location>
</feature>
<dbReference type="Pfam" id="PF00688">
    <property type="entry name" value="TGFb_propeptide"/>
    <property type="match status" value="1"/>
</dbReference>
<dbReference type="GO" id="GO:0005615">
    <property type="term" value="C:extracellular space"/>
    <property type="evidence" value="ECO:0007669"/>
    <property type="project" value="TreeGrafter"/>
</dbReference>
<dbReference type="Gene3D" id="2.10.90.10">
    <property type="entry name" value="Cystine-knot cytokines"/>
    <property type="match status" value="1"/>
</dbReference>
<feature type="chain" id="PRO_5013462486" evidence="10">
    <location>
        <begin position="22"/>
        <end position="406"/>
    </location>
</feature>
<dbReference type="SUPFAM" id="SSF57501">
    <property type="entry name" value="Cystine-knot cytokines"/>
    <property type="match status" value="1"/>
</dbReference>
<comment type="subcellular location">
    <subcellularLocation>
        <location evidence="1">Secreted</location>
    </subcellularLocation>
</comment>
<evidence type="ECO:0000313" key="12">
    <source>
        <dbReference type="Proteomes" id="UP000076858"/>
    </source>
</evidence>
<dbReference type="Pfam" id="PF00019">
    <property type="entry name" value="TGF_beta"/>
    <property type="match status" value="1"/>
</dbReference>
<dbReference type="GO" id="GO:0005125">
    <property type="term" value="F:cytokine activity"/>
    <property type="evidence" value="ECO:0007669"/>
    <property type="project" value="TreeGrafter"/>
</dbReference>
<dbReference type="InterPro" id="IPR015615">
    <property type="entry name" value="TGF-beta-rel"/>
</dbReference>
<dbReference type="Gene3D" id="2.60.120.970">
    <property type="match status" value="1"/>
</dbReference>
<comment type="similarity">
    <text evidence="2 8">Belongs to the TGF-beta family.</text>
</comment>
<dbReference type="OrthoDB" id="5987191at2759"/>
<accession>A0A0P5TP47</accession>
<keyword evidence="7" id="KW-0325">Glycoprotein</keyword>
<evidence type="ECO:0000256" key="2">
    <source>
        <dbReference type="ARBA" id="ARBA00006656"/>
    </source>
</evidence>